<keyword evidence="2" id="KW-1185">Reference proteome</keyword>
<accession>A0ABR1CYE6</accession>
<sequence>MSESDILCIAYENDTGFQNYELKRLIRLDLVPGVSAVAFLKMLRRFFARRDAPQTITSDNAITFALGDVVLLGCFETAGNDPTWQGGVYERLIRSVKLEMYKSLGKMTRSKEQLGTLIIEIKGMLNTRPLNKFEIPSLLQSGDAQVDDPD</sequence>
<reference evidence="1 2" key="1">
    <citation type="submission" date="2023-08" db="EMBL/GenBank/DDBJ databases">
        <title>A Necator americanus chromosomal reference genome.</title>
        <authorList>
            <person name="Ilik V."/>
            <person name="Petrzelkova K.J."/>
            <person name="Pardy F."/>
            <person name="Fuh T."/>
            <person name="Niatou-Singa F.S."/>
            <person name="Gouil Q."/>
            <person name="Baker L."/>
            <person name="Ritchie M.E."/>
            <person name="Jex A.R."/>
            <person name="Gazzola D."/>
            <person name="Li H."/>
            <person name="Toshio Fujiwara R."/>
            <person name="Zhan B."/>
            <person name="Aroian R.V."/>
            <person name="Pafco B."/>
            <person name="Schwarz E.M."/>
        </authorList>
    </citation>
    <scope>NUCLEOTIDE SEQUENCE [LARGE SCALE GENOMIC DNA]</scope>
    <source>
        <strain evidence="1 2">Aroian</strain>
        <tissue evidence="1">Whole animal</tissue>
    </source>
</reference>
<proteinExistence type="predicted"/>
<dbReference type="InterPro" id="IPR036397">
    <property type="entry name" value="RNaseH_sf"/>
</dbReference>
<dbReference type="Proteomes" id="UP001303046">
    <property type="component" value="Unassembled WGS sequence"/>
</dbReference>
<evidence type="ECO:0008006" key="3">
    <source>
        <dbReference type="Google" id="ProtNLM"/>
    </source>
</evidence>
<protein>
    <recommendedName>
        <fullName evidence="3">Integrase catalytic domain-containing protein</fullName>
    </recommendedName>
</protein>
<dbReference type="Gene3D" id="3.30.420.10">
    <property type="entry name" value="Ribonuclease H-like superfamily/Ribonuclease H"/>
    <property type="match status" value="1"/>
</dbReference>
<name>A0ABR1CYE6_NECAM</name>
<evidence type="ECO:0000313" key="1">
    <source>
        <dbReference type="EMBL" id="KAK6743195.1"/>
    </source>
</evidence>
<comment type="caution">
    <text evidence="1">The sequence shown here is derived from an EMBL/GenBank/DDBJ whole genome shotgun (WGS) entry which is preliminary data.</text>
</comment>
<organism evidence="1 2">
    <name type="scientific">Necator americanus</name>
    <name type="common">Human hookworm</name>
    <dbReference type="NCBI Taxonomy" id="51031"/>
    <lineage>
        <taxon>Eukaryota</taxon>
        <taxon>Metazoa</taxon>
        <taxon>Ecdysozoa</taxon>
        <taxon>Nematoda</taxon>
        <taxon>Chromadorea</taxon>
        <taxon>Rhabditida</taxon>
        <taxon>Rhabditina</taxon>
        <taxon>Rhabditomorpha</taxon>
        <taxon>Strongyloidea</taxon>
        <taxon>Ancylostomatidae</taxon>
        <taxon>Bunostominae</taxon>
        <taxon>Necator</taxon>
    </lineage>
</organism>
<evidence type="ECO:0000313" key="2">
    <source>
        <dbReference type="Proteomes" id="UP001303046"/>
    </source>
</evidence>
<dbReference type="SUPFAM" id="SSF53098">
    <property type="entry name" value="Ribonuclease H-like"/>
    <property type="match status" value="1"/>
</dbReference>
<dbReference type="InterPro" id="IPR012337">
    <property type="entry name" value="RNaseH-like_sf"/>
</dbReference>
<gene>
    <name evidence="1" type="primary">Necator_chrIII.g11217</name>
    <name evidence="1" type="ORF">RB195_010452</name>
</gene>
<dbReference type="EMBL" id="JAVFWL010000003">
    <property type="protein sequence ID" value="KAK6743195.1"/>
    <property type="molecule type" value="Genomic_DNA"/>
</dbReference>